<name>B3RHZ5_TRIAD</name>
<keyword evidence="3" id="KW-1185">Reference proteome</keyword>
<dbReference type="eggNOG" id="ENOG502SSG0">
    <property type="taxonomic scope" value="Eukaryota"/>
</dbReference>
<dbReference type="GO" id="GO:0000139">
    <property type="term" value="C:Golgi membrane"/>
    <property type="evidence" value="ECO:0000318"/>
    <property type="project" value="GO_Central"/>
</dbReference>
<dbReference type="GO" id="GO:0009312">
    <property type="term" value="P:oligosaccharide biosynthetic process"/>
    <property type="evidence" value="ECO:0007669"/>
    <property type="project" value="InterPro"/>
</dbReference>
<dbReference type="AlphaFoldDB" id="B3RHZ5"/>
<dbReference type="InterPro" id="IPR007754">
    <property type="entry name" value="GlcNAc_II"/>
</dbReference>
<dbReference type="KEGG" id="tad:TRIADDRAFT_52327"/>
<keyword evidence="1" id="KW-0464">Manganese</keyword>
<sequence>MRHRCFLVIIVITAFMFIIKIRNSSYNHKDIDISKSKDTDLNGITFTNNEVTLATAPPLTFESNFTSIKIPMVIFCSYRHEYMSRLLRSLRDIDGLHPNSTCLFACQKSPVVKDEDIKKTNQLIAGVKFCKTKTIITQSKRRNAKEYKQQWYNVVKQTFEDKDIFGLGSVYEEDVLFLEDDIELSKDAIKMIWYMLQIKNSRYKTVAVGLGGWSGENLVNPHPDTVVIRYMLFFPGMAYAFNASVWREIKTSRFLTIKVNDWSEALGWLWVGRYNVIVPTLGRIWHIGAIGLGHTGDGKKRRRIEPNPAWSKSPRLVDLNKITLNTGERDLFGMYCNPSDWTPYMSVKCMCPKTRSLYPNRKHFQIVCVKFPGVYDKCIGRDP</sequence>
<dbReference type="SUPFAM" id="SSF53448">
    <property type="entry name" value="Nucleotide-diphospho-sugar transferases"/>
    <property type="match status" value="1"/>
</dbReference>
<dbReference type="GO" id="GO:0006487">
    <property type="term" value="P:protein N-linked glycosylation"/>
    <property type="evidence" value="ECO:0000318"/>
    <property type="project" value="GO_Central"/>
</dbReference>
<evidence type="ECO:0000256" key="1">
    <source>
        <dbReference type="PIRSR" id="PIRSR607754-2"/>
    </source>
</evidence>
<organism evidence="2 3">
    <name type="scientific">Trichoplax adhaerens</name>
    <name type="common">Trichoplax reptans</name>
    <dbReference type="NCBI Taxonomy" id="10228"/>
    <lineage>
        <taxon>Eukaryota</taxon>
        <taxon>Metazoa</taxon>
        <taxon>Placozoa</taxon>
        <taxon>Uniplacotomia</taxon>
        <taxon>Trichoplacea</taxon>
        <taxon>Trichoplacidae</taxon>
        <taxon>Trichoplax</taxon>
    </lineage>
</organism>
<comment type="cofactor">
    <cofactor evidence="1">
        <name>Mn(2+)</name>
        <dbReference type="ChEBI" id="CHEBI:29035"/>
    </cofactor>
</comment>
<dbReference type="UniPathway" id="UPA00378"/>
<dbReference type="EMBL" id="DS985241">
    <property type="protein sequence ID" value="EDV29675.1"/>
    <property type="molecule type" value="Genomic_DNA"/>
</dbReference>
<dbReference type="GO" id="GO:0005795">
    <property type="term" value="C:Golgi stack"/>
    <property type="evidence" value="ECO:0007669"/>
    <property type="project" value="InterPro"/>
</dbReference>
<dbReference type="Proteomes" id="UP000009022">
    <property type="component" value="Unassembled WGS sequence"/>
</dbReference>
<dbReference type="CTD" id="6749366"/>
<dbReference type="PANTHER" id="PTHR12871">
    <property type="entry name" value="BETA-1,2-N-ACETYLGLUCOSAMINYLTRANSFERASE II"/>
    <property type="match status" value="1"/>
</dbReference>
<gene>
    <name evidence="2" type="ORF">TRIADDRAFT_52327</name>
</gene>
<keyword evidence="1" id="KW-0479">Metal-binding</keyword>
<dbReference type="PhylomeDB" id="B3RHZ5"/>
<dbReference type="InParanoid" id="B3RHZ5"/>
<dbReference type="GeneID" id="6749366"/>
<protein>
    <submittedName>
        <fullName evidence="2">Uncharacterized protein</fullName>
    </submittedName>
</protein>
<proteinExistence type="predicted"/>
<evidence type="ECO:0000313" key="3">
    <source>
        <dbReference type="Proteomes" id="UP000009022"/>
    </source>
</evidence>
<dbReference type="Gene3D" id="3.90.550.10">
    <property type="entry name" value="Spore Coat Polysaccharide Biosynthesis Protein SpsA, Chain A"/>
    <property type="match status" value="1"/>
</dbReference>
<dbReference type="RefSeq" id="XP_002108877.1">
    <property type="nucleotide sequence ID" value="XM_002108841.1"/>
</dbReference>
<dbReference type="GO" id="GO:0008455">
    <property type="term" value="F:alpha-1,6-mannosylglycoprotein 2-beta-N-acetylglucosaminyltransferase activity"/>
    <property type="evidence" value="ECO:0000318"/>
    <property type="project" value="GO_Central"/>
</dbReference>
<accession>B3RHZ5</accession>
<dbReference type="GO" id="GO:0046872">
    <property type="term" value="F:metal ion binding"/>
    <property type="evidence" value="ECO:0007669"/>
    <property type="project" value="UniProtKB-KW"/>
</dbReference>
<dbReference type="Pfam" id="PF05060">
    <property type="entry name" value="MGAT2"/>
    <property type="match status" value="1"/>
</dbReference>
<dbReference type="PANTHER" id="PTHR12871:SF4">
    <property type="entry name" value="ALPHA-1,6-MANNOSYL-GLYCOPROTEIN 2-BETA-N-ACETYLGLUCOSAMINYLTRANSFERASE"/>
    <property type="match status" value="1"/>
</dbReference>
<feature type="binding site" evidence="1">
    <location>
        <position position="181"/>
    </location>
    <ligand>
        <name>Mn(2+)</name>
        <dbReference type="ChEBI" id="CHEBI:29035"/>
    </ligand>
</feature>
<dbReference type="InterPro" id="IPR029044">
    <property type="entry name" value="Nucleotide-diphossugar_trans"/>
</dbReference>
<dbReference type="OrthoDB" id="5978443at2759"/>
<dbReference type="STRING" id="10228.B3RHZ5"/>
<feature type="binding site" evidence="1">
    <location>
        <position position="286"/>
    </location>
    <ligand>
        <name>Mn(2+)</name>
        <dbReference type="ChEBI" id="CHEBI:29035"/>
    </ligand>
</feature>
<evidence type="ECO:0000313" key="2">
    <source>
        <dbReference type="EMBL" id="EDV29675.1"/>
    </source>
</evidence>
<dbReference type="HOGENOM" id="CLU_654407_0_0_1"/>
<reference evidence="2 3" key="1">
    <citation type="journal article" date="2008" name="Nature">
        <title>The Trichoplax genome and the nature of placozoans.</title>
        <authorList>
            <person name="Srivastava M."/>
            <person name="Begovic E."/>
            <person name="Chapman J."/>
            <person name="Putnam N.H."/>
            <person name="Hellsten U."/>
            <person name="Kawashima T."/>
            <person name="Kuo A."/>
            <person name="Mitros T."/>
            <person name="Salamov A."/>
            <person name="Carpenter M.L."/>
            <person name="Signorovitch A.Y."/>
            <person name="Moreno M.A."/>
            <person name="Kamm K."/>
            <person name="Grimwood J."/>
            <person name="Schmutz J."/>
            <person name="Shapiro H."/>
            <person name="Grigoriev I.V."/>
            <person name="Buss L.W."/>
            <person name="Schierwater B."/>
            <person name="Dellaporta S.L."/>
            <person name="Rokhsar D.S."/>
        </authorList>
    </citation>
    <scope>NUCLEOTIDE SEQUENCE [LARGE SCALE GENOMIC DNA]</scope>
    <source>
        <strain evidence="2 3">Grell-BS-1999</strain>
    </source>
</reference>